<protein>
    <submittedName>
        <fullName evidence="2">Unannotated protein</fullName>
    </submittedName>
</protein>
<keyword evidence="1" id="KW-0472">Membrane</keyword>
<evidence type="ECO:0000256" key="1">
    <source>
        <dbReference type="SAM" id="Phobius"/>
    </source>
</evidence>
<feature type="transmembrane region" description="Helical" evidence="1">
    <location>
        <begin position="104"/>
        <end position="125"/>
    </location>
</feature>
<evidence type="ECO:0000313" key="2">
    <source>
        <dbReference type="EMBL" id="CAB4332029.1"/>
    </source>
</evidence>
<keyword evidence="1" id="KW-0812">Transmembrane</keyword>
<organism evidence="2">
    <name type="scientific">freshwater metagenome</name>
    <dbReference type="NCBI Taxonomy" id="449393"/>
    <lineage>
        <taxon>unclassified sequences</taxon>
        <taxon>metagenomes</taxon>
        <taxon>ecological metagenomes</taxon>
    </lineage>
</organism>
<dbReference type="AlphaFoldDB" id="A0A6J5YVF2"/>
<gene>
    <name evidence="2" type="ORF">UFOPK3574_00256</name>
</gene>
<dbReference type="EMBL" id="CAESAF010000013">
    <property type="protein sequence ID" value="CAB4332029.1"/>
    <property type="molecule type" value="Genomic_DNA"/>
</dbReference>
<proteinExistence type="predicted"/>
<keyword evidence="1" id="KW-1133">Transmembrane helix</keyword>
<reference evidence="2" key="1">
    <citation type="submission" date="2020-05" db="EMBL/GenBank/DDBJ databases">
        <authorList>
            <person name="Chiriac C."/>
            <person name="Salcher M."/>
            <person name="Ghai R."/>
            <person name="Kavagutti S V."/>
        </authorList>
    </citation>
    <scope>NUCLEOTIDE SEQUENCE</scope>
</reference>
<feature type="transmembrane region" description="Helical" evidence="1">
    <location>
        <begin position="48"/>
        <end position="64"/>
    </location>
</feature>
<name>A0A6J5YVF2_9ZZZZ</name>
<feature type="transmembrane region" description="Helical" evidence="1">
    <location>
        <begin position="23"/>
        <end position="42"/>
    </location>
</feature>
<accession>A0A6J5YVF2</accession>
<sequence length="127" mass="13660">MSQDGYIAGTCNLGEGEISRRRMVAAIGFVLSLSAFTAFVTTSAARETRFAIFIPLLVMTIGWVQSRKKFCLAYGLTGTFNFGKMGQISRVANPADRAADRRTALVIFGQSALYAAALTMLVVALPL</sequence>